<keyword evidence="5" id="KW-1185">Reference proteome</keyword>
<dbReference type="EMBL" id="LT629689">
    <property type="protein sequence ID" value="SDE96207.1"/>
    <property type="molecule type" value="Genomic_DNA"/>
</dbReference>
<dbReference type="InterPro" id="IPR021793">
    <property type="entry name" value="Oprl"/>
</dbReference>
<reference evidence="4 6" key="2">
    <citation type="submission" date="2019-06" db="EMBL/GenBank/DDBJ databases">
        <title>Pseudomonas bimorpha sp. nov. isolated from bovine raw milk and skim milk concentrate.</title>
        <authorList>
            <person name="Hofmann K."/>
            <person name="Huptas C."/>
            <person name="Doll E."/>
            <person name="Scherer S."/>
            <person name="Wenning M."/>
        </authorList>
    </citation>
    <scope>NUCLEOTIDE SEQUENCE [LARGE SCALE GENOMIC DNA]</scope>
    <source>
        <strain evidence="4 6">DSM 17835</strain>
    </source>
</reference>
<dbReference type="NCBIfam" id="NF040598">
    <property type="entry name" value="Ala_zip_lipo"/>
    <property type="match status" value="1"/>
</dbReference>
<dbReference type="Proteomes" id="UP000317951">
    <property type="component" value="Unassembled WGS sequence"/>
</dbReference>
<dbReference type="RefSeq" id="WP_010562935.1">
    <property type="nucleotide sequence ID" value="NZ_CP091043.1"/>
</dbReference>
<dbReference type="Pfam" id="PF11839">
    <property type="entry name" value="Alanine_zipper"/>
    <property type="match status" value="1"/>
</dbReference>
<name>A0A5C5QQY4_9PSED</name>
<evidence type="ECO:0000313" key="3">
    <source>
        <dbReference type="EMBL" id="SDE96207.1"/>
    </source>
</evidence>
<evidence type="ECO:0000313" key="5">
    <source>
        <dbReference type="Proteomes" id="UP000182858"/>
    </source>
</evidence>
<dbReference type="Proteomes" id="UP000182858">
    <property type="component" value="Chromosome I"/>
</dbReference>
<evidence type="ECO:0000256" key="1">
    <source>
        <dbReference type="SAM" id="Coils"/>
    </source>
</evidence>
<organism evidence="4 6">
    <name type="scientific">Pseudomonas extremaustralis</name>
    <dbReference type="NCBI Taxonomy" id="359110"/>
    <lineage>
        <taxon>Bacteria</taxon>
        <taxon>Pseudomonadati</taxon>
        <taxon>Pseudomonadota</taxon>
        <taxon>Gammaproteobacteria</taxon>
        <taxon>Pseudomonadales</taxon>
        <taxon>Pseudomonadaceae</taxon>
        <taxon>Pseudomonas</taxon>
    </lineage>
</organism>
<protein>
    <submittedName>
        <fullName evidence="4">Outer membrane lipoprotein OprI</fullName>
    </submittedName>
</protein>
<dbReference type="EMBL" id="VFET01000001">
    <property type="protein sequence ID" value="TWS07414.1"/>
    <property type="molecule type" value="Genomic_DNA"/>
</dbReference>
<dbReference type="PROSITE" id="PS51257">
    <property type="entry name" value="PROKAR_LIPOPROTEIN"/>
    <property type="match status" value="1"/>
</dbReference>
<gene>
    <name evidence="4" type="ORF">FIV36_01345</name>
    <name evidence="3" type="ORF">SAMN05216591_1533</name>
</gene>
<keyword evidence="2" id="KW-0732">Signal</keyword>
<evidence type="ECO:0000313" key="6">
    <source>
        <dbReference type="Proteomes" id="UP000317951"/>
    </source>
</evidence>
<feature type="coiled-coil region" evidence="1">
    <location>
        <begin position="53"/>
        <end position="80"/>
    </location>
</feature>
<sequence>MNKYLSVSLLALALATSAGCSHQAAKDFDARLNAAENTAATARLRADEAYLKADQAAALAAQAQRTADEANERAIRMLTKATRK</sequence>
<dbReference type="GeneID" id="78553029"/>
<dbReference type="AlphaFoldDB" id="A0A5C5QQY4"/>
<feature type="chain" id="PRO_5023101374" evidence="2">
    <location>
        <begin position="21"/>
        <end position="84"/>
    </location>
</feature>
<keyword evidence="4" id="KW-0449">Lipoprotein</keyword>
<proteinExistence type="predicted"/>
<evidence type="ECO:0000256" key="2">
    <source>
        <dbReference type="SAM" id="SignalP"/>
    </source>
</evidence>
<accession>A0A5C5QQY4</accession>
<keyword evidence="1" id="KW-0175">Coiled coil</keyword>
<feature type="signal peptide" evidence="2">
    <location>
        <begin position="1"/>
        <end position="20"/>
    </location>
</feature>
<reference evidence="3 5" key="1">
    <citation type="submission" date="2016-10" db="EMBL/GenBank/DDBJ databases">
        <authorList>
            <person name="Varghese N."/>
            <person name="Submissions S."/>
        </authorList>
    </citation>
    <scope>NUCLEOTIDE SEQUENCE [LARGE SCALE GENOMIC DNA]</scope>
    <source>
        <strain evidence="3 5">DSM 17835</strain>
    </source>
</reference>
<evidence type="ECO:0000313" key="4">
    <source>
        <dbReference type="EMBL" id="TWS07414.1"/>
    </source>
</evidence>